<feature type="region of interest" description="Disordered" evidence="1">
    <location>
        <begin position="135"/>
        <end position="154"/>
    </location>
</feature>
<feature type="compositionally biased region" description="Basic residues" evidence="1">
    <location>
        <begin position="30"/>
        <end position="76"/>
    </location>
</feature>
<feature type="compositionally biased region" description="Basic residues" evidence="1">
    <location>
        <begin position="169"/>
        <end position="190"/>
    </location>
</feature>
<feature type="compositionally biased region" description="Basic residues" evidence="1">
    <location>
        <begin position="88"/>
        <end position="113"/>
    </location>
</feature>
<dbReference type="AlphaFoldDB" id="A0A508WZF1"/>
<feature type="region of interest" description="Disordered" evidence="1">
    <location>
        <begin position="165"/>
        <end position="231"/>
    </location>
</feature>
<dbReference type="EMBL" id="CABFNB010000111">
    <property type="protein sequence ID" value="VTZ62869.1"/>
    <property type="molecule type" value="Genomic_DNA"/>
</dbReference>
<organism evidence="2">
    <name type="scientific">Sinorhizobium medicae</name>
    <dbReference type="NCBI Taxonomy" id="110321"/>
    <lineage>
        <taxon>Bacteria</taxon>
        <taxon>Pseudomonadati</taxon>
        <taxon>Pseudomonadota</taxon>
        <taxon>Alphaproteobacteria</taxon>
        <taxon>Hyphomicrobiales</taxon>
        <taxon>Rhizobiaceae</taxon>
        <taxon>Sinorhizobium/Ensifer group</taxon>
        <taxon>Sinorhizobium</taxon>
    </lineage>
</organism>
<feature type="compositionally biased region" description="Basic and acidic residues" evidence="1">
    <location>
        <begin position="196"/>
        <end position="214"/>
    </location>
</feature>
<name>A0A508WZF1_9HYPH</name>
<protein>
    <submittedName>
        <fullName evidence="2">Uncharacterized protein</fullName>
    </submittedName>
</protein>
<dbReference type="Proteomes" id="UP000507954">
    <property type="component" value="Unassembled WGS sequence"/>
</dbReference>
<sequence>MRHPGCRGHLSFRMHHHRSLYGRTEDVEHRRGRSDRRRSRRRDRPSRGRQCRGTARRGTRGCGHRRSRRRPGRKLHGPTGIRTARSTSGHRRFGHPRRRPHHPEHAVKHHLRDRPRPGDPGILLNARFGCDRAAQIQQDAHRRRRSHGLDGQRVLQSGAVGAACGLRRQLPRQPRRRPAAHVGSRLRHGTAGRLQRQRDRPRPEPPRRNLDRPDQAGLNPVRSFTRGRADFPGGLFPSGNHHAGFATPGRLDTEPRVEVRMQQTRLRRLREWKIELIEKTNQTGGIVFRALVRLACGSSDQARG</sequence>
<gene>
    <name evidence="2" type="ORF">EMEDMD4_440183</name>
</gene>
<accession>A0A508WZF1</accession>
<evidence type="ECO:0000256" key="1">
    <source>
        <dbReference type="SAM" id="MobiDB-lite"/>
    </source>
</evidence>
<feature type="region of interest" description="Disordered" evidence="1">
    <location>
        <begin position="23"/>
        <end position="124"/>
    </location>
</feature>
<proteinExistence type="predicted"/>
<reference evidence="2" key="1">
    <citation type="submission" date="2019-06" db="EMBL/GenBank/DDBJ databases">
        <authorList>
            <person name="Le Quere A."/>
            <person name="Colella S."/>
        </authorList>
    </citation>
    <scope>NUCLEOTIDE SEQUENCE</scope>
    <source>
        <strain evidence="2">EmedicaeMD41</strain>
    </source>
</reference>
<evidence type="ECO:0000313" key="2">
    <source>
        <dbReference type="EMBL" id="VTZ62869.1"/>
    </source>
</evidence>